<dbReference type="Proteomes" id="UP000789570">
    <property type="component" value="Unassembled WGS sequence"/>
</dbReference>
<dbReference type="EMBL" id="CAJVPQ010005254">
    <property type="protein sequence ID" value="CAG8666704.1"/>
    <property type="molecule type" value="Genomic_DNA"/>
</dbReference>
<keyword evidence="3" id="KW-1185">Reference proteome</keyword>
<evidence type="ECO:0000313" key="3">
    <source>
        <dbReference type="Proteomes" id="UP000789570"/>
    </source>
</evidence>
<proteinExistence type="predicted"/>
<protein>
    <submittedName>
        <fullName evidence="2">10231_t:CDS:1</fullName>
    </submittedName>
</protein>
<organism evidence="2 3">
    <name type="scientific">Funneliformis caledonium</name>
    <dbReference type="NCBI Taxonomy" id="1117310"/>
    <lineage>
        <taxon>Eukaryota</taxon>
        <taxon>Fungi</taxon>
        <taxon>Fungi incertae sedis</taxon>
        <taxon>Mucoromycota</taxon>
        <taxon>Glomeromycotina</taxon>
        <taxon>Glomeromycetes</taxon>
        <taxon>Glomerales</taxon>
        <taxon>Glomeraceae</taxon>
        <taxon>Funneliformis</taxon>
    </lineage>
</organism>
<evidence type="ECO:0000256" key="1">
    <source>
        <dbReference type="SAM" id="MobiDB-lite"/>
    </source>
</evidence>
<accession>A0A9N9E656</accession>
<reference evidence="2" key="1">
    <citation type="submission" date="2021-06" db="EMBL/GenBank/DDBJ databases">
        <authorList>
            <person name="Kallberg Y."/>
            <person name="Tangrot J."/>
            <person name="Rosling A."/>
        </authorList>
    </citation>
    <scope>NUCLEOTIDE SEQUENCE</scope>
    <source>
        <strain evidence="2">UK204</strain>
    </source>
</reference>
<feature type="compositionally biased region" description="Basic and acidic residues" evidence="1">
    <location>
        <begin position="22"/>
        <end position="38"/>
    </location>
</feature>
<feature type="compositionally biased region" description="Acidic residues" evidence="1">
    <location>
        <begin position="1"/>
        <end position="21"/>
    </location>
</feature>
<dbReference type="AlphaFoldDB" id="A0A9N9E656"/>
<name>A0A9N9E656_9GLOM</name>
<gene>
    <name evidence="2" type="ORF">FCALED_LOCUS11815</name>
</gene>
<feature type="region of interest" description="Disordered" evidence="1">
    <location>
        <begin position="1"/>
        <end position="52"/>
    </location>
</feature>
<evidence type="ECO:0000313" key="2">
    <source>
        <dbReference type="EMBL" id="CAG8666704.1"/>
    </source>
</evidence>
<sequence>PGNIDEDYNENEVMESSELDENEKKERNVSDEEREDRISLVSKEYDSDDSDE</sequence>
<comment type="caution">
    <text evidence="2">The sequence shown here is derived from an EMBL/GenBank/DDBJ whole genome shotgun (WGS) entry which is preliminary data.</text>
</comment>
<feature type="non-terminal residue" evidence="2">
    <location>
        <position position="1"/>
    </location>
</feature>